<evidence type="ECO:0000313" key="11">
    <source>
        <dbReference type="Proteomes" id="UP000549066"/>
    </source>
</evidence>
<evidence type="ECO:0000256" key="1">
    <source>
        <dbReference type="ARBA" id="ARBA00011073"/>
    </source>
</evidence>
<evidence type="ECO:0000256" key="2">
    <source>
        <dbReference type="ARBA" id="ARBA00022670"/>
    </source>
</evidence>
<dbReference type="GO" id="GO:0006508">
    <property type="term" value="P:proteolysis"/>
    <property type="evidence" value="ECO:0007669"/>
    <property type="project" value="UniProtKB-KW"/>
</dbReference>
<dbReference type="InterPro" id="IPR023828">
    <property type="entry name" value="Peptidase_S8_Ser-AS"/>
</dbReference>
<dbReference type="InterPro" id="IPR000209">
    <property type="entry name" value="Peptidase_S8/S53_dom"/>
</dbReference>
<dbReference type="RefSeq" id="WP_179551388.1">
    <property type="nucleotide sequence ID" value="NZ_JACCFI010000001.1"/>
</dbReference>
<dbReference type="PROSITE" id="PS51892">
    <property type="entry name" value="SUBTILASE"/>
    <property type="match status" value="1"/>
</dbReference>
<keyword evidence="4 6" id="KW-0720">Serine protease</keyword>
<evidence type="ECO:0000256" key="4">
    <source>
        <dbReference type="ARBA" id="ARBA00022825"/>
    </source>
</evidence>
<dbReference type="PROSITE" id="PS00137">
    <property type="entry name" value="SUBTILASE_HIS"/>
    <property type="match status" value="1"/>
</dbReference>
<gene>
    <name evidence="10" type="ORF">BJY17_002187</name>
</gene>
<evidence type="ECO:0000256" key="7">
    <source>
        <dbReference type="RuleBase" id="RU003355"/>
    </source>
</evidence>
<dbReference type="Gene3D" id="3.40.50.200">
    <property type="entry name" value="Peptidase S8/S53 domain"/>
    <property type="match status" value="1"/>
</dbReference>
<comment type="similarity">
    <text evidence="1 6 7">Belongs to the peptidase S8 family.</text>
</comment>
<feature type="active site" description="Charge relay system" evidence="5 6">
    <location>
        <position position="203"/>
    </location>
</feature>
<protein>
    <submittedName>
        <fullName evidence="10">Subtilisin family serine protease</fullName>
    </submittedName>
</protein>
<dbReference type="PANTHER" id="PTHR43806:SF11">
    <property type="entry name" value="CEREVISIN-RELATED"/>
    <property type="match status" value="1"/>
</dbReference>
<reference evidence="10 11" key="1">
    <citation type="submission" date="2020-07" db="EMBL/GenBank/DDBJ databases">
        <title>Sequencing the genomes of 1000 actinobacteria strains.</title>
        <authorList>
            <person name="Klenk H.-P."/>
        </authorList>
    </citation>
    <scope>NUCLEOTIDE SEQUENCE [LARGE SCALE GENOMIC DNA]</scope>
    <source>
        <strain evidence="10 11">DSM 8598</strain>
    </source>
</reference>
<proteinExistence type="inferred from homology"/>
<feature type="signal peptide" evidence="8">
    <location>
        <begin position="1"/>
        <end position="29"/>
    </location>
</feature>
<keyword evidence="11" id="KW-1185">Reference proteome</keyword>
<dbReference type="SUPFAM" id="SSF52743">
    <property type="entry name" value="Subtilisin-like"/>
    <property type="match status" value="1"/>
</dbReference>
<dbReference type="InterPro" id="IPR023827">
    <property type="entry name" value="Peptidase_S8_Asp-AS"/>
</dbReference>
<accession>A0A852WYX8</accession>
<dbReference type="InterPro" id="IPR050131">
    <property type="entry name" value="Peptidase_S8_subtilisin-like"/>
</dbReference>
<evidence type="ECO:0000256" key="6">
    <source>
        <dbReference type="PROSITE-ProRule" id="PRU01240"/>
    </source>
</evidence>
<organism evidence="10 11">
    <name type="scientific">Agromyces hippuratus</name>
    <dbReference type="NCBI Taxonomy" id="286438"/>
    <lineage>
        <taxon>Bacteria</taxon>
        <taxon>Bacillati</taxon>
        <taxon>Actinomycetota</taxon>
        <taxon>Actinomycetes</taxon>
        <taxon>Micrococcales</taxon>
        <taxon>Microbacteriaceae</taxon>
        <taxon>Agromyces</taxon>
    </lineage>
</organism>
<dbReference type="GO" id="GO:0004252">
    <property type="term" value="F:serine-type endopeptidase activity"/>
    <property type="evidence" value="ECO:0007669"/>
    <property type="project" value="UniProtKB-UniRule"/>
</dbReference>
<evidence type="ECO:0000259" key="9">
    <source>
        <dbReference type="Pfam" id="PF00082"/>
    </source>
</evidence>
<feature type="active site" description="Charge relay system" evidence="5 6">
    <location>
        <position position="412"/>
    </location>
</feature>
<sequence>MNKSRLVGVASAAALAIGLIGAAAAPAVAAPAAATGPETGYLVLAPQGKSVAKAAARVAAAGGTVVASYDQIGVLVVRSTNTAFASSVAGAGVQSVASTEGLGTTLVDDEESVALDASAVDAAGDPTGEQYWGLQWDMTQIDVDQAHEITTGDPSVVVGVLDSGIDATHPDLATQVAKDQSASCIGGVADTSEAAWSPTTSDHGTHVAGTIAAAINGVGIAGVAPGVKVASVKVVDDDGFIYPEAAICGYLWAADHDMPVTNNSYFIDPWEFNCVNDPRQRPVWQAVQRALAYSTAQGTLTVASAGNSNVDLQHKFIDSSSPNDGSYPVEDRTITGACRDLPAEAPGVVTVSAVGPNEQKSYYSSYGLGVVDVTAPGGDTRFRTGGVSSTPSDGVLSTVYPGGGWGYKQGTSMAGPHVAGVAALAVSAHPGMKPGALASLLERTSESLPCPDGVFEPRPGWPAVCTGGERNGFYGAGNINALNVVQ</sequence>
<evidence type="ECO:0000256" key="8">
    <source>
        <dbReference type="SAM" id="SignalP"/>
    </source>
</evidence>
<feature type="chain" id="PRO_5038866984" evidence="8">
    <location>
        <begin position="30"/>
        <end position="486"/>
    </location>
</feature>
<evidence type="ECO:0000313" key="10">
    <source>
        <dbReference type="EMBL" id="NYG21440.1"/>
    </source>
</evidence>
<keyword evidence="3 6" id="KW-0378">Hydrolase</keyword>
<dbReference type="InterPro" id="IPR015500">
    <property type="entry name" value="Peptidase_S8_subtilisin-rel"/>
</dbReference>
<dbReference type="EMBL" id="JACCFI010000001">
    <property type="protein sequence ID" value="NYG21440.1"/>
    <property type="molecule type" value="Genomic_DNA"/>
</dbReference>
<dbReference type="PANTHER" id="PTHR43806">
    <property type="entry name" value="PEPTIDASE S8"/>
    <property type="match status" value="1"/>
</dbReference>
<comment type="caution">
    <text evidence="10">The sequence shown here is derived from an EMBL/GenBank/DDBJ whole genome shotgun (WGS) entry which is preliminary data.</text>
</comment>
<keyword evidence="2 6" id="KW-0645">Protease</keyword>
<evidence type="ECO:0000256" key="5">
    <source>
        <dbReference type="PIRSR" id="PIRSR615500-1"/>
    </source>
</evidence>
<dbReference type="Pfam" id="PF00082">
    <property type="entry name" value="Peptidase_S8"/>
    <property type="match status" value="1"/>
</dbReference>
<name>A0A852WYX8_9MICO</name>
<keyword evidence="8" id="KW-0732">Signal</keyword>
<dbReference type="PRINTS" id="PR00723">
    <property type="entry name" value="SUBTILISIN"/>
</dbReference>
<dbReference type="AlphaFoldDB" id="A0A852WYX8"/>
<dbReference type="InterPro" id="IPR036852">
    <property type="entry name" value="Peptidase_S8/S53_dom_sf"/>
</dbReference>
<dbReference type="Proteomes" id="UP000549066">
    <property type="component" value="Unassembled WGS sequence"/>
</dbReference>
<feature type="domain" description="Peptidase S8/S53" evidence="9">
    <location>
        <begin position="155"/>
        <end position="448"/>
    </location>
</feature>
<feature type="active site" description="Charge relay system" evidence="5 6">
    <location>
        <position position="162"/>
    </location>
</feature>
<evidence type="ECO:0000256" key="3">
    <source>
        <dbReference type="ARBA" id="ARBA00022801"/>
    </source>
</evidence>
<dbReference type="PROSITE" id="PS00136">
    <property type="entry name" value="SUBTILASE_ASP"/>
    <property type="match status" value="1"/>
</dbReference>
<dbReference type="PROSITE" id="PS00138">
    <property type="entry name" value="SUBTILASE_SER"/>
    <property type="match status" value="1"/>
</dbReference>
<dbReference type="InterPro" id="IPR022398">
    <property type="entry name" value="Peptidase_S8_His-AS"/>
</dbReference>